<dbReference type="Pfam" id="PF08668">
    <property type="entry name" value="HDOD"/>
    <property type="match status" value="1"/>
</dbReference>
<dbReference type="InterPro" id="IPR013976">
    <property type="entry name" value="HDOD"/>
</dbReference>
<sequence>MNSIQELLKEIKNLKPIPAVANQLLAVVDNPDSSMEDIANVIQYDPIITASVLKTCNSAFFGLKNPAESIKDAVNMLGTDQVIELVLMKSGAESLSGNQDGYGLEKGDIWKYSVSSAVLAKQIAIKLSLENKSMIFTSALIKDIGKIILEKYVSRSAKKIQNLLKNKNFSFREAEKKILGIDHAELGAMIAKMWNFSPKMVKIIRHHHLADETMIKDKEIAAVYLADCLCMMLGIGVGSDGLAYRFKNQAMKELGISADDIAMIIAEFGFNMQEVEELLQIV</sequence>
<proteinExistence type="predicted"/>
<gene>
    <name evidence="2" type="ORF">SAMN04487931_105174</name>
</gene>
<dbReference type="InterPro" id="IPR052340">
    <property type="entry name" value="RNase_Y/CdgJ"/>
</dbReference>
<dbReference type="Proteomes" id="UP000199608">
    <property type="component" value="Unassembled WGS sequence"/>
</dbReference>
<evidence type="ECO:0000313" key="2">
    <source>
        <dbReference type="EMBL" id="SDU18310.1"/>
    </source>
</evidence>
<dbReference type="Gene3D" id="1.10.3210.10">
    <property type="entry name" value="Hypothetical protein af1432"/>
    <property type="match status" value="1"/>
</dbReference>
<dbReference type="RefSeq" id="WP_092233451.1">
    <property type="nucleotide sequence ID" value="NZ_FNLL01000005.1"/>
</dbReference>
<name>A0A1H2GFG0_9BACT</name>
<organism evidence="2 3">
    <name type="scientific">Desulfobacula phenolica</name>
    <dbReference type="NCBI Taxonomy" id="90732"/>
    <lineage>
        <taxon>Bacteria</taxon>
        <taxon>Pseudomonadati</taxon>
        <taxon>Thermodesulfobacteriota</taxon>
        <taxon>Desulfobacteria</taxon>
        <taxon>Desulfobacterales</taxon>
        <taxon>Desulfobacteraceae</taxon>
        <taxon>Desulfobacula</taxon>
    </lineage>
</organism>
<dbReference type="PANTHER" id="PTHR33525:SF3">
    <property type="entry name" value="RIBONUCLEASE Y"/>
    <property type="match status" value="1"/>
</dbReference>
<dbReference type="SUPFAM" id="SSF109604">
    <property type="entry name" value="HD-domain/PDEase-like"/>
    <property type="match status" value="1"/>
</dbReference>
<keyword evidence="3" id="KW-1185">Reference proteome</keyword>
<accession>A0A1H2GFG0</accession>
<evidence type="ECO:0000313" key="3">
    <source>
        <dbReference type="Proteomes" id="UP000199608"/>
    </source>
</evidence>
<dbReference type="NCBIfam" id="TIGR00277">
    <property type="entry name" value="HDIG"/>
    <property type="match status" value="1"/>
</dbReference>
<reference evidence="3" key="1">
    <citation type="submission" date="2016-10" db="EMBL/GenBank/DDBJ databases">
        <authorList>
            <person name="Varghese N."/>
            <person name="Submissions S."/>
        </authorList>
    </citation>
    <scope>NUCLEOTIDE SEQUENCE [LARGE SCALE GENOMIC DNA]</scope>
    <source>
        <strain evidence="3">DSM 3384</strain>
    </source>
</reference>
<feature type="domain" description="HDOD" evidence="1">
    <location>
        <begin position="14"/>
        <end position="210"/>
    </location>
</feature>
<dbReference type="InterPro" id="IPR006675">
    <property type="entry name" value="HDIG_dom"/>
</dbReference>
<dbReference type="PROSITE" id="PS51833">
    <property type="entry name" value="HDOD"/>
    <property type="match status" value="1"/>
</dbReference>
<protein>
    <submittedName>
        <fullName evidence="2">HDIG domain-containing protein</fullName>
    </submittedName>
</protein>
<dbReference type="PANTHER" id="PTHR33525">
    <property type="match status" value="1"/>
</dbReference>
<evidence type="ECO:0000259" key="1">
    <source>
        <dbReference type="PROSITE" id="PS51833"/>
    </source>
</evidence>
<dbReference type="AlphaFoldDB" id="A0A1H2GFG0"/>
<dbReference type="EMBL" id="FNLL01000005">
    <property type="protein sequence ID" value="SDU18310.1"/>
    <property type="molecule type" value="Genomic_DNA"/>
</dbReference>